<feature type="compositionally biased region" description="Polar residues" evidence="12">
    <location>
        <begin position="258"/>
        <end position="267"/>
    </location>
</feature>
<keyword evidence="6" id="KW-0493">Microtubule</keyword>
<dbReference type="GO" id="GO:1902903">
    <property type="term" value="P:regulation of supramolecular fiber organization"/>
    <property type="evidence" value="ECO:0007669"/>
    <property type="project" value="UniProtKB-ARBA"/>
</dbReference>
<evidence type="ECO:0000256" key="1">
    <source>
        <dbReference type="ARBA" id="ARBA00004186"/>
    </source>
</evidence>
<dbReference type="InterPro" id="IPR011989">
    <property type="entry name" value="ARM-like"/>
</dbReference>
<comment type="subcellular location">
    <subcellularLocation>
        <location evidence="1">Cytoplasm</location>
        <location evidence="1">Cytoskeleton</location>
        <location evidence="1">Spindle</location>
    </subcellularLocation>
</comment>
<dbReference type="GO" id="GO:1990023">
    <property type="term" value="C:mitotic spindle midzone"/>
    <property type="evidence" value="ECO:0007669"/>
    <property type="project" value="TreeGrafter"/>
</dbReference>
<dbReference type="PANTHER" id="PTHR21567">
    <property type="entry name" value="CLASP"/>
    <property type="match status" value="1"/>
</dbReference>
<comment type="function">
    <text evidence="10">Microtubule binding protein that promotes the stabilization of dynamic microtubules. Required for mitotic spindle formation.</text>
</comment>
<evidence type="ECO:0000256" key="10">
    <source>
        <dbReference type="ARBA" id="ARBA00024889"/>
    </source>
</evidence>
<evidence type="ECO:0000256" key="8">
    <source>
        <dbReference type="ARBA" id="ARBA00022776"/>
    </source>
</evidence>
<dbReference type="GO" id="GO:0090307">
    <property type="term" value="P:mitotic spindle assembly"/>
    <property type="evidence" value="ECO:0007669"/>
    <property type="project" value="TreeGrafter"/>
</dbReference>
<feature type="region of interest" description="Disordered" evidence="12">
    <location>
        <begin position="224"/>
        <end position="274"/>
    </location>
</feature>
<dbReference type="GO" id="GO:0005876">
    <property type="term" value="C:spindle microtubule"/>
    <property type="evidence" value="ECO:0007669"/>
    <property type="project" value="TreeGrafter"/>
</dbReference>
<feature type="domain" description="TOG" evidence="13">
    <location>
        <begin position="285"/>
        <end position="523"/>
    </location>
</feature>
<dbReference type="GO" id="GO:0005815">
    <property type="term" value="C:microtubule organizing center"/>
    <property type="evidence" value="ECO:0007669"/>
    <property type="project" value="TreeGrafter"/>
</dbReference>
<dbReference type="Gene3D" id="1.25.10.10">
    <property type="entry name" value="Leucine-rich Repeat Variant"/>
    <property type="match status" value="3"/>
</dbReference>
<keyword evidence="8" id="KW-0498">Mitosis</keyword>
<feature type="compositionally biased region" description="Low complexity" evidence="12">
    <location>
        <begin position="595"/>
        <end position="620"/>
    </location>
</feature>
<feature type="compositionally biased region" description="Basic and acidic residues" evidence="12">
    <location>
        <begin position="543"/>
        <end position="552"/>
    </location>
</feature>
<keyword evidence="9" id="KW-0206">Cytoskeleton</keyword>
<feature type="region of interest" description="Disordered" evidence="12">
    <location>
        <begin position="901"/>
        <end position="947"/>
    </location>
</feature>
<name>A0AAN7THT9_9PEZI</name>
<evidence type="ECO:0000256" key="2">
    <source>
        <dbReference type="ARBA" id="ARBA00009549"/>
    </source>
</evidence>
<evidence type="ECO:0000256" key="9">
    <source>
        <dbReference type="ARBA" id="ARBA00023212"/>
    </source>
</evidence>
<feature type="compositionally biased region" description="Polar residues" evidence="12">
    <location>
        <begin position="509"/>
        <end position="519"/>
    </location>
</feature>
<evidence type="ECO:0000256" key="6">
    <source>
        <dbReference type="ARBA" id="ARBA00022701"/>
    </source>
</evidence>
<evidence type="ECO:0000313" key="14">
    <source>
        <dbReference type="EMBL" id="KAK5112268.1"/>
    </source>
</evidence>
<gene>
    <name evidence="14" type="ORF">LTR62_004429</name>
</gene>
<evidence type="ECO:0000256" key="4">
    <source>
        <dbReference type="ARBA" id="ARBA00022490"/>
    </source>
</evidence>
<dbReference type="EMBL" id="JAVRRL010000032">
    <property type="protein sequence ID" value="KAK5112268.1"/>
    <property type="molecule type" value="Genomic_DNA"/>
</dbReference>
<feature type="region of interest" description="Disordered" evidence="12">
    <location>
        <begin position="845"/>
        <end position="864"/>
    </location>
</feature>
<accession>A0AAN7THT9</accession>
<proteinExistence type="inferred from homology"/>
<dbReference type="PROSITE" id="PS50077">
    <property type="entry name" value="HEAT_REPEAT"/>
    <property type="match status" value="1"/>
</dbReference>
<keyword evidence="4" id="KW-0963">Cytoplasm</keyword>
<feature type="compositionally biased region" description="Polar residues" evidence="12">
    <location>
        <begin position="526"/>
        <end position="541"/>
    </location>
</feature>
<feature type="domain" description="TOG" evidence="13">
    <location>
        <begin position="1"/>
        <end position="218"/>
    </location>
</feature>
<keyword evidence="7" id="KW-0677">Repeat</keyword>
<dbReference type="SMART" id="SM01349">
    <property type="entry name" value="TOG"/>
    <property type="match status" value="2"/>
</dbReference>
<dbReference type="InterPro" id="IPR016024">
    <property type="entry name" value="ARM-type_fold"/>
</dbReference>
<dbReference type="InterPro" id="IPR024395">
    <property type="entry name" value="CLASP_N_dom"/>
</dbReference>
<keyword evidence="5" id="KW-0132">Cell division</keyword>
<organism evidence="14 15">
    <name type="scientific">Meristemomyces frigidus</name>
    <dbReference type="NCBI Taxonomy" id="1508187"/>
    <lineage>
        <taxon>Eukaryota</taxon>
        <taxon>Fungi</taxon>
        <taxon>Dikarya</taxon>
        <taxon>Ascomycota</taxon>
        <taxon>Pezizomycotina</taxon>
        <taxon>Dothideomycetes</taxon>
        <taxon>Dothideomycetidae</taxon>
        <taxon>Mycosphaerellales</taxon>
        <taxon>Teratosphaeriaceae</taxon>
        <taxon>Meristemomyces</taxon>
    </lineage>
</organism>
<dbReference type="PANTHER" id="PTHR21567:SF9">
    <property type="entry name" value="CLIP-ASSOCIATING PROTEIN"/>
    <property type="match status" value="1"/>
</dbReference>
<dbReference type="GO" id="GO:0005881">
    <property type="term" value="C:cytoplasmic microtubule"/>
    <property type="evidence" value="ECO:0007669"/>
    <property type="project" value="TreeGrafter"/>
</dbReference>
<comment type="caution">
    <text evidence="14">The sequence shown here is derived from an EMBL/GenBank/DDBJ whole genome shotgun (WGS) entry which is preliminary data.</text>
</comment>
<feature type="compositionally biased region" description="Polar residues" evidence="12">
    <location>
        <begin position="901"/>
        <end position="932"/>
    </location>
</feature>
<evidence type="ECO:0000256" key="7">
    <source>
        <dbReference type="ARBA" id="ARBA00022737"/>
    </source>
</evidence>
<evidence type="ECO:0000259" key="13">
    <source>
        <dbReference type="SMART" id="SM01349"/>
    </source>
</evidence>
<comment type="subunit">
    <text evidence="3">Interacts with microtubules.</text>
</comment>
<keyword evidence="8" id="KW-0131">Cell cycle</keyword>
<evidence type="ECO:0000256" key="3">
    <source>
        <dbReference type="ARBA" id="ARBA00011375"/>
    </source>
</evidence>
<dbReference type="GO" id="GO:0060172">
    <property type="term" value="P:astral microtubule depolymerization"/>
    <property type="evidence" value="ECO:0007669"/>
    <property type="project" value="TreeGrafter"/>
</dbReference>
<feature type="compositionally biased region" description="Low complexity" evidence="12">
    <location>
        <begin position="670"/>
        <end position="680"/>
    </location>
</feature>
<dbReference type="AlphaFoldDB" id="A0AAN7THT9"/>
<dbReference type="InterPro" id="IPR021133">
    <property type="entry name" value="HEAT_type_2"/>
</dbReference>
<evidence type="ECO:0000313" key="15">
    <source>
        <dbReference type="Proteomes" id="UP001310890"/>
    </source>
</evidence>
<dbReference type="GO" id="GO:0051301">
    <property type="term" value="P:cell division"/>
    <property type="evidence" value="ECO:0007669"/>
    <property type="project" value="UniProtKB-KW"/>
</dbReference>
<feature type="region of interest" description="Disordered" evidence="12">
    <location>
        <begin position="509"/>
        <end position="735"/>
    </location>
</feature>
<dbReference type="Pfam" id="PF12348">
    <property type="entry name" value="CLASP_N"/>
    <property type="match status" value="2"/>
</dbReference>
<feature type="repeat" description="HEAT" evidence="11">
    <location>
        <begin position="91"/>
        <end position="125"/>
    </location>
</feature>
<dbReference type="Proteomes" id="UP001310890">
    <property type="component" value="Unassembled WGS sequence"/>
</dbReference>
<sequence>MEAQVAHLSSLLKRPAISSSTLVESLNALKSDIKRHVVPDRLQGQIFEVLRLAIIQQTSSSLALSACSTLGHLIKRLKIQSANIEQLAPRVLPALQERLGDLKEPVRGAASQALSELYPFLTQDVEHVVREEAIGGSNARAKEAGMQWVVTMHQEENMPFKSYVSPMVARLEDSDGNVREAAKTALVELFGNAPDRAKLDLKKQLKAHGVRHSIQTQILSQIGAETGSRPQTAHAHEEAQGLAASTRSLPSGDHGAHLSQSTNNDTPQSPPREQMEPLYVHSRGELEDMFRDMLPHFEGKEDEHNWTLRDKSVMKVRRLLTGNAPNEYHGAFMAGLKSVIDGILKVANSLRTTMSTNGSQLVQELARHLGPALDTHVEILLQNFIKMTANTKPIAFQHGRVTCDALFQHCSFHVRMMQHLWAAAQEKNAQMRSCVPEWLKVILKRQAGYKSHFETSGGLDLAEKCIRKGLDDPKPTVKEGIRGAYWLMARTWSERAEKVMASLDDKTKTALQKDSNNPNAALHGSVSMSASTLRSGTTTSMALREKIAEQRRAKAAGASLPDRPSSAMASMTPSKSKSRGELNPAKSHLRHETRVVSTASTVSSEIPQEAKASASKSRSALMSGPVRRPRRPELARPQTADPHASRQLLRPETPSSATPVNSPPKGTGASSNKSSIPSSSVARNRAKTAGQHALSPNVTNGSPVKRSPAVTHAHPATEPMQDLRPTSDGSDDSIIKGDDFTMVMPSSRSATLSRSAMTSAAFKRPALEQTMSVDSGVQGVRTAPDADGFTAIIPTLSDNNQLRPRSPLHSPLKAMFEEARNQLARSASPPAPRSRARLGGIEETLEAGDAKRASSPVKPRTPQPEEIQIYEDPFNGDAPEAQAGGESKVLSEIQVNENVRVTTSPAQSQGSSADSPAGSPTRNASEMRSPTVQQQQQQQPSQDRAEVLRSRRLLSSGIERIRTRALDAHGFRRMQDLARSPLDIWQGSGAENKYDELMSTLLDYLTAFDSDSRLAGLPAHKIAGLKAQALGLVRALLHLQRKSAASWHARALVMVYTCHAGAEGNVHVLSDLEKTTDEILRAAAPEVSIDATLAFLSAPPQINAKSAPAALQTLRRLLAQKPTTHTLTSDRISNLTTLAARLLDHESQDVRKADMEFASELFLLLLGNDGGGEGERGFWKALRDRDVKGRGSDEAWEGRLGLLTYFIARRRQQDVGGAMM</sequence>
<reference evidence="14" key="1">
    <citation type="submission" date="2023-08" db="EMBL/GenBank/DDBJ databases">
        <title>Black Yeasts Isolated from many extreme environments.</title>
        <authorList>
            <person name="Coleine C."/>
            <person name="Stajich J.E."/>
            <person name="Selbmann L."/>
        </authorList>
    </citation>
    <scope>NUCLEOTIDE SEQUENCE</scope>
    <source>
        <strain evidence="14">CCFEE 5401</strain>
    </source>
</reference>
<dbReference type="SUPFAM" id="SSF48371">
    <property type="entry name" value="ARM repeat"/>
    <property type="match status" value="1"/>
</dbReference>
<protein>
    <recommendedName>
        <fullName evidence="13">TOG domain-containing protein</fullName>
    </recommendedName>
</protein>
<comment type="similarity">
    <text evidence="2">Belongs to the CLASP family.</text>
</comment>
<evidence type="ECO:0000256" key="12">
    <source>
        <dbReference type="SAM" id="MobiDB-lite"/>
    </source>
</evidence>
<evidence type="ECO:0000256" key="5">
    <source>
        <dbReference type="ARBA" id="ARBA00022618"/>
    </source>
</evidence>
<evidence type="ECO:0000256" key="11">
    <source>
        <dbReference type="PROSITE-ProRule" id="PRU00103"/>
    </source>
</evidence>
<dbReference type="GO" id="GO:0031110">
    <property type="term" value="P:regulation of microtubule polymerization or depolymerization"/>
    <property type="evidence" value="ECO:0007669"/>
    <property type="project" value="UniProtKB-ARBA"/>
</dbReference>
<dbReference type="InterPro" id="IPR034085">
    <property type="entry name" value="TOG"/>
</dbReference>
<dbReference type="GO" id="GO:0008017">
    <property type="term" value="F:microtubule binding"/>
    <property type="evidence" value="ECO:0007669"/>
    <property type="project" value="TreeGrafter"/>
</dbReference>